<evidence type="ECO:0008006" key="5">
    <source>
        <dbReference type="Google" id="ProtNLM"/>
    </source>
</evidence>
<evidence type="ECO:0000313" key="4">
    <source>
        <dbReference type="Proteomes" id="UP000437017"/>
    </source>
</evidence>
<feature type="non-terminal residue" evidence="3">
    <location>
        <position position="1"/>
    </location>
</feature>
<comment type="caution">
    <text evidence="3">The sequence shown here is derived from an EMBL/GenBank/DDBJ whole genome shotgun (WGS) entry which is preliminary data.</text>
</comment>
<protein>
    <recommendedName>
        <fullName evidence="5">Pancreatic progenitor cell differentiation and proliferation factor-like protein</fullName>
    </recommendedName>
</protein>
<evidence type="ECO:0000313" key="3">
    <source>
        <dbReference type="EMBL" id="KAB0405609.1"/>
    </source>
</evidence>
<dbReference type="GO" id="GO:0030154">
    <property type="term" value="P:cell differentiation"/>
    <property type="evidence" value="ECO:0007669"/>
    <property type="project" value="InterPro"/>
</dbReference>
<proteinExistence type="inferred from homology"/>
<reference evidence="3 4" key="1">
    <citation type="journal article" date="2019" name="PLoS ONE">
        <title>Genomic analyses reveal an absence of contemporary introgressive admixture between fin whales and blue whales, despite known hybrids.</title>
        <authorList>
            <person name="Westbury M.V."/>
            <person name="Petersen B."/>
            <person name="Lorenzen E.D."/>
        </authorList>
    </citation>
    <scope>NUCLEOTIDE SEQUENCE [LARGE SCALE GENOMIC DNA]</scope>
    <source>
        <strain evidence="3">FinWhale-01</strain>
    </source>
</reference>
<name>A0A6A1QGF6_BALPH</name>
<sequence length="151" mass="15982">PLSIGATVKGFPGRPPSSPELFPVVRDPVTRPCIPVSVTVSSPPAGLAACRSVPCRARRGAVPRVATTHPAPVRPAELSRDRPEPRAAPQASVSSGTSLTGSDSVHFVDDDKSQQGLPDVAESTWWFKSFFQSEPVLSNVKREDQAACGNK</sequence>
<organism evidence="3 4">
    <name type="scientific">Balaenoptera physalus</name>
    <name type="common">Fin whale</name>
    <name type="synonym">Balaena physalus</name>
    <dbReference type="NCBI Taxonomy" id="9770"/>
    <lineage>
        <taxon>Eukaryota</taxon>
        <taxon>Metazoa</taxon>
        <taxon>Chordata</taxon>
        <taxon>Craniata</taxon>
        <taxon>Vertebrata</taxon>
        <taxon>Euteleostomi</taxon>
        <taxon>Mammalia</taxon>
        <taxon>Eutheria</taxon>
        <taxon>Laurasiatheria</taxon>
        <taxon>Artiodactyla</taxon>
        <taxon>Whippomorpha</taxon>
        <taxon>Cetacea</taxon>
        <taxon>Mysticeti</taxon>
        <taxon>Balaenopteridae</taxon>
        <taxon>Balaenoptera</taxon>
    </lineage>
</organism>
<feature type="compositionally biased region" description="Polar residues" evidence="2">
    <location>
        <begin position="91"/>
        <end position="103"/>
    </location>
</feature>
<dbReference type="AlphaFoldDB" id="A0A6A1QGF6"/>
<feature type="region of interest" description="Disordered" evidence="2">
    <location>
        <begin position="61"/>
        <end position="116"/>
    </location>
</feature>
<gene>
    <name evidence="3" type="ORF">E2I00_002410</name>
</gene>
<dbReference type="InterPro" id="IPR026754">
    <property type="entry name" value="PPDPF"/>
</dbReference>
<comment type="similarity">
    <text evidence="1">Belongs to the PPDPF family.</text>
</comment>
<dbReference type="EMBL" id="SGJD01000332">
    <property type="protein sequence ID" value="KAB0405609.1"/>
    <property type="molecule type" value="Genomic_DNA"/>
</dbReference>
<dbReference type="OrthoDB" id="8543092at2759"/>
<dbReference type="PANTHER" id="PTHR14572">
    <property type="entry name" value="PANCREATIC PROGENITOR CELL DIFFERENTIATION AND PROLIFERATION FACTOR"/>
    <property type="match status" value="1"/>
</dbReference>
<accession>A0A6A1QGF6</accession>
<keyword evidence="4" id="KW-1185">Reference proteome</keyword>
<evidence type="ECO:0000256" key="1">
    <source>
        <dbReference type="ARBA" id="ARBA00006609"/>
    </source>
</evidence>
<dbReference type="Proteomes" id="UP000437017">
    <property type="component" value="Unassembled WGS sequence"/>
</dbReference>
<evidence type="ECO:0000256" key="2">
    <source>
        <dbReference type="SAM" id="MobiDB-lite"/>
    </source>
</evidence>